<evidence type="ECO:0000259" key="15">
    <source>
        <dbReference type="Pfam" id="PF00732"/>
    </source>
</evidence>
<dbReference type="InterPro" id="IPR000172">
    <property type="entry name" value="GMC_OxRdtase_N"/>
</dbReference>
<dbReference type="OrthoDB" id="167809at2759"/>
<evidence type="ECO:0000256" key="8">
    <source>
        <dbReference type="ARBA" id="ARBA00023002"/>
    </source>
</evidence>
<evidence type="ECO:0000256" key="14">
    <source>
        <dbReference type="ARBA" id="ARBA00034059"/>
    </source>
</evidence>
<comment type="catalytic activity">
    <reaction evidence="14">
        <text>a pyranoside + acceptor = a pyranosid-3,4-diulose + reduced acceptor.</text>
        <dbReference type="EC" id="1.1.99.29"/>
    </reaction>
</comment>
<dbReference type="InterPro" id="IPR007867">
    <property type="entry name" value="GMC_OxRtase_C"/>
</dbReference>
<dbReference type="InterPro" id="IPR035992">
    <property type="entry name" value="Ricin_B-like_lectins"/>
</dbReference>
<evidence type="ECO:0000256" key="6">
    <source>
        <dbReference type="ARBA" id="ARBA00022630"/>
    </source>
</evidence>
<dbReference type="Proteomes" id="UP000054477">
    <property type="component" value="Unassembled WGS sequence"/>
</dbReference>
<evidence type="ECO:0000256" key="1">
    <source>
        <dbReference type="ARBA" id="ARBA00001974"/>
    </source>
</evidence>
<reference evidence="18" key="2">
    <citation type="submission" date="2015-01" db="EMBL/GenBank/DDBJ databases">
        <title>Evolutionary Origins and Diversification of the Mycorrhizal Mutualists.</title>
        <authorList>
            <consortium name="DOE Joint Genome Institute"/>
            <consortium name="Mycorrhizal Genomics Consortium"/>
            <person name="Kohler A."/>
            <person name="Kuo A."/>
            <person name="Nagy L.G."/>
            <person name="Floudas D."/>
            <person name="Copeland A."/>
            <person name="Barry K.W."/>
            <person name="Cichocki N."/>
            <person name="Veneault-Fourrey C."/>
            <person name="LaButti K."/>
            <person name="Lindquist E.A."/>
            <person name="Lipzen A."/>
            <person name="Lundell T."/>
            <person name="Morin E."/>
            <person name="Murat C."/>
            <person name="Riley R."/>
            <person name="Ohm R."/>
            <person name="Sun H."/>
            <person name="Tunlid A."/>
            <person name="Henrissat B."/>
            <person name="Grigoriev I.V."/>
            <person name="Hibbett D.S."/>
            <person name="Martin F."/>
        </authorList>
    </citation>
    <scope>NUCLEOTIDE SEQUENCE [LARGE SCALE GENOMIC DNA]</scope>
    <source>
        <strain evidence="18">LaAM-08-1</strain>
    </source>
</reference>
<feature type="domain" description="Glucose-methanol-choline oxidoreductase C-terminal" evidence="16">
    <location>
        <begin position="593"/>
        <end position="716"/>
    </location>
</feature>
<keyword evidence="8" id="KW-0560">Oxidoreductase</keyword>
<comment type="function">
    <text evidence="9">Catalyzes the single-oxidation or sequential double oxidation reaction of carbohydrates primarily at carbon-2 and/or carbon-3 with the concomitant reduction of the flavin. The enzyme exhibits a broad sugar substrate specificity, oxidizing different aldopyranoses to the corresponding C-1, C-2, C-3 or C-1,2, C-2,3 and C-3,4 (di)dehydro sugars with substrate-specific regioselectivity. Accepts only a narrow range of electron acceptors such as substituted benzoquinones and complexed metal ions and reacts extremely slowly with O(2) as acceptor. May play a role in the natural recycling of plant matter by oxidizing all major monosaccharides in lignocellulose and by reducing quinone compounds or reactive radical species generated during lignin depolymerization.</text>
</comment>
<dbReference type="Gene3D" id="3.50.50.60">
    <property type="entry name" value="FAD/NAD(P)-binding domain"/>
    <property type="match status" value="2"/>
</dbReference>
<dbReference type="Pfam" id="PF00732">
    <property type="entry name" value="GMC_oxred_N"/>
    <property type="match status" value="1"/>
</dbReference>
<dbReference type="STRING" id="1095629.A0A0C9WLH0"/>
<comment type="cofactor">
    <cofactor evidence="1">
        <name>FAD</name>
        <dbReference type="ChEBI" id="CHEBI:57692"/>
    </cofactor>
</comment>
<name>A0A0C9WLH0_9AGAR</name>
<evidence type="ECO:0000256" key="5">
    <source>
        <dbReference type="ARBA" id="ARBA00022525"/>
    </source>
</evidence>
<keyword evidence="18" id="KW-1185">Reference proteome</keyword>
<comment type="catalytic activity">
    <reaction evidence="10">
        <text>pyranose + acceptor = pyranos-2-ulose + reduced acceptor.</text>
        <dbReference type="EC" id="1.1.99.29"/>
    </reaction>
</comment>
<comment type="catalytic activity">
    <reaction evidence="12">
        <text>pyranose + acceptor = pyranos-3-ulose + reduced acceptor.</text>
        <dbReference type="EC" id="1.1.99.29"/>
    </reaction>
</comment>
<sequence>MATTFDPTEGTTYRISLRNDVDRCLELRRDGSIGIEWLSPLGHQQHWNITKDEQGLFQISSARDSSLFITLDAGSLECYASVSPTSWKLVFEEDGYVITSQDVVFALDDVGDVFASTKNHENLTQVWSINRVTVSTAPPKSFGEKYFPLTASQAVREGPYDFIIIGSGFGGGVLASDLFDRYRKLGRTKKVLVVEKGGILFHSHCLNTSRPNDPGTGRGQDNDAFFRDFRTPYNMNPPNDPDWNGGAVHCLGGRSPVWGLFAPRPHDETLERYFPKSVRDDLVNTYFEQAENLMKLSTPKTKPVHQHVMDRLNLTCDPEAHVQWKWGRITSEFHDERNFTFSKGAYSPIDKLLEIAMVVPPTGKPGSFKTLLNAEVDKLVFSDSGTKKRATSVHIRGQASPLTLRAEGQVILCAGSVESAAILLRSGVDLAAMQGTRITDHDIYFVERRFNFRQPSDRDVVGSMKLQTYMRLGSKYELSSCPPWRDFPPGRFPPNCFPWPDPPTGPSPPNNLPLDKIDPNPNSGGNVDGTLGSEGIIQRGDRFWFITRKKDDIALVNMSIDASSFLPRRSMKDQSVPKFIIVFVLKSTLNPASSIRLRPTDGQTVVTIRRLKDPDLPAKKADMVKMYNDAINAVGKVLKVDFLPPKRDEGKLQRLELGAVAHELGSIPMAQTDGGNDGCVDTDLLLRGFTNVSVCDLSVLPVSVEVNPTLTVAALALRLSEKLLPFPLIGTGLSIFAMNQSDQVIRVRASNADGSDEGYKDLQPGGVDSWDRHLKAVEGVFVERLGDGHDRIEVYRATTGETVYID</sequence>
<dbReference type="GO" id="GO:0005576">
    <property type="term" value="C:extracellular region"/>
    <property type="evidence" value="ECO:0007669"/>
    <property type="project" value="UniProtKB-SubCell"/>
</dbReference>
<evidence type="ECO:0000256" key="2">
    <source>
        <dbReference type="ARBA" id="ARBA00004613"/>
    </source>
</evidence>
<dbReference type="InterPro" id="IPR036188">
    <property type="entry name" value="FAD/NAD-bd_sf"/>
</dbReference>
<reference evidence="17 18" key="1">
    <citation type="submission" date="2014-04" db="EMBL/GenBank/DDBJ databases">
        <authorList>
            <consortium name="DOE Joint Genome Institute"/>
            <person name="Kuo A."/>
            <person name="Kohler A."/>
            <person name="Nagy L.G."/>
            <person name="Floudas D."/>
            <person name="Copeland A."/>
            <person name="Barry K.W."/>
            <person name="Cichocki N."/>
            <person name="Veneault-Fourrey C."/>
            <person name="LaButti K."/>
            <person name="Lindquist E.A."/>
            <person name="Lipzen A."/>
            <person name="Lundell T."/>
            <person name="Morin E."/>
            <person name="Murat C."/>
            <person name="Sun H."/>
            <person name="Tunlid A."/>
            <person name="Henrissat B."/>
            <person name="Grigoriev I.V."/>
            <person name="Hibbett D.S."/>
            <person name="Martin F."/>
            <person name="Nordberg H.P."/>
            <person name="Cantor M.N."/>
            <person name="Hua S.X."/>
        </authorList>
    </citation>
    <scope>NUCLEOTIDE SEQUENCE [LARGE SCALE GENOMIC DNA]</scope>
    <source>
        <strain evidence="17 18">LaAM-08-1</strain>
    </source>
</reference>
<evidence type="ECO:0000313" key="18">
    <source>
        <dbReference type="Proteomes" id="UP000054477"/>
    </source>
</evidence>
<accession>A0A0C9WLH0</accession>
<dbReference type="AlphaFoldDB" id="A0A0C9WLH0"/>
<evidence type="ECO:0000256" key="9">
    <source>
        <dbReference type="ARBA" id="ARBA00024699"/>
    </source>
</evidence>
<dbReference type="SUPFAM" id="SSF50370">
    <property type="entry name" value="Ricin B-like lectins"/>
    <property type="match status" value="1"/>
</dbReference>
<proteinExistence type="inferred from homology"/>
<gene>
    <name evidence="17" type="ORF">K443DRAFT_555443</name>
</gene>
<dbReference type="EMBL" id="KN839226">
    <property type="protein sequence ID" value="KIJ90285.1"/>
    <property type="molecule type" value="Genomic_DNA"/>
</dbReference>
<keyword evidence="6" id="KW-0285">Flavoprotein</keyword>
<protein>
    <recommendedName>
        <fullName evidence="4">pyranose dehydrogenase (acceptor)</fullName>
        <ecNumber evidence="4">1.1.99.29</ecNumber>
    </recommendedName>
</protein>
<comment type="catalytic activity">
    <reaction evidence="13">
        <text>a pyranoside + acceptor = a pyranosid-3-ulose + reduced acceptor.</text>
        <dbReference type="EC" id="1.1.99.29"/>
    </reaction>
</comment>
<evidence type="ECO:0000256" key="3">
    <source>
        <dbReference type="ARBA" id="ARBA00010790"/>
    </source>
</evidence>
<evidence type="ECO:0000259" key="16">
    <source>
        <dbReference type="Pfam" id="PF05199"/>
    </source>
</evidence>
<dbReference type="EC" id="1.1.99.29" evidence="4"/>
<dbReference type="HOGENOM" id="CLU_018547_0_0_1"/>
<keyword evidence="7" id="KW-0274">FAD</keyword>
<feature type="domain" description="Glucose-methanol-choline oxidoreductase N-terminal" evidence="15">
    <location>
        <begin position="250"/>
        <end position="441"/>
    </location>
</feature>
<evidence type="ECO:0000256" key="11">
    <source>
        <dbReference type="ARBA" id="ARBA00034010"/>
    </source>
</evidence>
<evidence type="ECO:0000256" key="7">
    <source>
        <dbReference type="ARBA" id="ARBA00022827"/>
    </source>
</evidence>
<comment type="catalytic activity">
    <reaction evidence="11">
        <text>pyranose + acceptor = pyranos-2,3-diulose + reduced acceptor.</text>
        <dbReference type="EC" id="1.1.99.29"/>
    </reaction>
</comment>
<dbReference type="PANTHER" id="PTHR42784">
    <property type="entry name" value="PYRANOSE 2-OXIDASE"/>
    <property type="match status" value="1"/>
</dbReference>
<dbReference type="PANTHER" id="PTHR42784:SF1">
    <property type="entry name" value="PYRANOSE 2-OXIDASE"/>
    <property type="match status" value="1"/>
</dbReference>
<dbReference type="GO" id="GO:0033718">
    <property type="term" value="F:pyranose dehydrogenase (acceptor) activity"/>
    <property type="evidence" value="ECO:0007669"/>
    <property type="project" value="UniProtKB-EC"/>
</dbReference>
<evidence type="ECO:0000313" key="17">
    <source>
        <dbReference type="EMBL" id="KIJ90285.1"/>
    </source>
</evidence>
<evidence type="ECO:0000256" key="4">
    <source>
        <dbReference type="ARBA" id="ARBA00013177"/>
    </source>
</evidence>
<dbReference type="Pfam" id="PF05199">
    <property type="entry name" value="GMC_oxred_C"/>
    <property type="match status" value="1"/>
</dbReference>
<dbReference type="SUPFAM" id="SSF51905">
    <property type="entry name" value="FAD/NAD(P)-binding domain"/>
    <property type="match status" value="1"/>
</dbReference>
<evidence type="ECO:0000256" key="10">
    <source>
        <dbReference type="ARBA" id="ARBA00033986"/>
    </source>
</evidence>
<dbReference type="InterPro" id="IPR051473">
    <property type="entry name" value="P2Ox-like"/>
</dbReference>
<comment type="similarity">
    <text evidence="3">Belongs to the GMC oxidoreductase family.</text>
</comment>
<comment type="subcellular location">
    <subcellularLocation>
        <location evidence="2">Secreted</location>
    </subcellularLocation>
</comment>
<evidence type="ECO:0000256" key="12">
    <source>
        <dbReference type="ARBA" id="ARBA00034029"/>
    </source>
</evidence>
<evidence type="ECO:0000256" key="13">
    <source>
        <dbReference type="ARBA" id="ARBA00034050"/>
    </source>
</evidence>
<dbReference type="GO" id="GO:0050660">
    <property type="term" value="F:flavin adenine dinucleotide binding"/>
    <property type="evidence" value="ECO:0007669"/>
    <property type="project" value="InterPro"/>
</dbReference>
<organism evidence="17 18">
    <name type="scientific">Laccaria amethystina LaAM-08-1</name>
    <dbReference type="NCBI Taxonomy" id="1095629"/>
    <lineage>
        <taxon>Eukaryota</taxon>
        <taxon>Fungi</taxon>
        <taxon>Dikarya</taxon>
        <taxon>Basidiomycota</taxon>
        <taxon>Agaricomycotina</taxon>
        <taxon>Agaricomycetes</taxon>
        <taxon>Agaricomycetidae</taxon>
        <taxon>Agaricales</taxon>
        <taxon>Agaricineae</taxon>
        <taxon>Hydnangiaceae</taxon>
        <taxon>Laccaria</taxon>
    </lineage>
</organism>
<keyword evidence="5" id="KW-0964">Secreted</keyword>